<dbReference type="InterPro" id="IPR039646">
    <property type="entry name" value="ZNHIT2"/>
</dbReference>
<dbReference type="GeneTree" id="ENSGT00390000017147"/>
<dbReference type="CDD" id="cd23024">
    <property type="entry name" value="zf-HIT_ZNHIT2-3"/>
    <property type="match status" value="1"/>
</dbReference>
<dbReference type="GeneID" id="108897428"/>
<keyword evidence="1" id="KW-0863">Zinc-finger</keyword>
<evidence type="ECO:0000313" key="3">
    <source>
        <dbReference type="Ensembl" id="ENSLCAP00010027314.1"/>
    </source>
</evidence>
<protein>
    <submittedName>
        <fullName evidence="5">Zinc finger HIT domain-containing protein 2</fullName>
    </submittedName>
    <submittedName>
        <fullName evidence="3">Zinc finger, HIT-type containing 2</fullName>
    </submittedName>
</protein>
<dbReference type="Proteomes" id="UP000694890">
    <property type="component" value="Linkage group LG16_LG22"/>
</dbReference>
<dbReference type="AlphaFoldDB" id="A0A4W6DNL2"/>
<evidence type="ECO:0000313" key="5">
    <source>
        <dbReference type="RefSeq" id="XP_018552556.1"/>
    </source>
</evidence>
<keyword evidence="1" id="KW-0479">Metal-binding</keyword>
<dbReference type="PANTHER" id="PTHR15555">
    <property type="entry name" value="ZINC FINGER HIT DOMAIN CONTAINING PROTEIN 2 PROTEIN FON -RELATED"/>
    <property type="match status" value="1"/>
</dbReference>
<sequence length="581" mass="64365">MNPLIRRRLPPSVRSLLTDIGPKEEWTEAEPDTVTRDGILLPSRGAASGQEEFLLPAKAQEEEATDDGTNARRNVVCMLCKSKPSCYTCPRCNLHYCSLACYQSPDHSVCSEEFYKESVLEELKDMGKTECEGRKKMQEILVGLRQKAERMDGGMASLLKEAGVVSDNTDRGEEEATEKVQVMELLSRLAELQQSGKGSPSEIETILRQLKEIGGGEPLPGDVDEDAEGAEGELDLADRLSGLDIDTLSEEELWEILSSKEKETFMGLMKSGALGRLIPLWKPWWEEHDEGGRALVEVLVEEVSKMEREHSTTAVELDVDNKVKTSQEVVHKQGKTATKVRKVKGRNTKETNKGKGSSTIHTVPPVSAKIPKLSSLCTNPSPLICYGLINALYGYTFTLCLFNGDTDSLMFEFCDMILALSEALNSNRVFSSVEEAIDSGETLMLGGGYLDKEDPLAPARAVEAVAHIMTGRDRKDASGYCLAALSQLCSVLSQARTALSKEGEEGARRQKYFLASKKCEFFQAWVLENARQIHGLAVELWNEHSKRESVRNSMERAKTVVEENLKKGKRRGTSQMIEELS</sequence>
<gene>
    <name evidence="3 5" type="primary">znhit2</name>
</gene>
<dbReference type="InterPro" id="IPR007529">
    <property type="entry name" value="Znf_HIT"/>
</dbReference>
<dbReference type="Pfam" id="PF04438">
    <property type="entry name" value="zf-HIT"/>
    <property type="match status" value="1"/>
</dbReference>
<dbReference type="Proteomes" id="UP000314980">
    <property type="component" value="Unassembled WGS sequence"/>
</dbReference>
<evidence type="ECO:0000256" key="1">
    <source>
        <dbReference type="PROSITE-ProRule" id="PRU00453"/>
    </source>
</evidence>
<keyword evidence="4" id="KW-1185">Reference proteome</keyword>
<accession>A0A4W6DNL2</accession>
<dbReference type="GO" id="GO:0008270">
    <property type="term" value="F:zinc ion binding"/>
    <property type="evidence" value="ECO:0007669"/>
    <property type="project" value="UniProtKB-UniRule"/>
</dbReference>
<reference evidence="3" key="3">
    <citation type="submission" date="2025-05" db="UniProtKB">
        <authorList>
            <consortium name="Ensembl"/>
        </authorList>
    </citation>
    <scope>IDENTIFICATION</scope>
</reference>
<dbReference type="RefSeq" id="XP_018552556.1">
    <property type="nucleotide sequence ID" value="XM_018697040.2"/>
</dbReference>
<feature type="domain" description="HIT-type" evidence="2">
    <location>
        <begin position="77"/>
        <end position="110"/>
    </location>
</feature>
<dbReference type="CTD" id="741"/>
<dbReference type="Ensembl" id="ENSLCAT00010027897.1">
    <property type="protein sequence ID" value="ENSLCAP00010027314.1"/>
    <property type="gene ID" value="ENSLCAG00010012830.1"/>
</dbReference>
<dbReference type="OrthoDB" id="10005492at2759"/>
<reference evidence="4" key="1">
    <citation type="submission" date="2015-09" db="EMBL/GenBank/DDBJ databases">
        <authorList>
            <person name="Sai Rama Sridatta P."/>
        </authorList>
    </citation>
    <scope>NUCLEOTIDE SEQUENCE [LARGE SCALE GENOMIC DNA]</scope>
</reference>
<keyword evidence="1" id="KW-0862">Zinc</keyword>
<evidence type="ECO:0000313" key="4">
    <source>
        <dbReference type="Proteomes" id="UP000314980"/>
    </source>
</evidence>
<proteinExistence type="predicted"/>
<name>A0A4W6DNL2_LATCA</name>
<dbReference type="KEGG" id="lcf:108897428"/>
<dbReference type="InParanoid" id="A0A4W6DNL2"/>
<dbReference type="STRING" id="8187.ENSLCAP00010027314"/>
<dbReference type="PROSITE" id="PS51083">
    <property type="entry name" value="ZF_HIT"/>
    <property type="match status" value="1"/>
</dbReference>
<reference evidence="5" key="2">
    <citation type="submission" date="2025-04" db="UniProtKB">
        <authorList>
            <consortium name="RefSeq"/>
        </authorList>
    </citation>
    <scope>IDENTIFICATION</scope>
    <source>
        <tissue evidence="5">Brain</tissue>
    </source>
</reference>
<evidence type="ECO:0000259" key="2">
    <source>
        <dbReference type="PROSITE" id="PS51083"/>
    </source>
</evidence>
<organism evidence="3 4">
    <name type="scientific">Lates calcarifer</name>
    <name type="common">Barramundi</name>
    <name type="synonym">Holocentrus calcarifer</name>
    <dbReference type="NCBI Taxonomy" id="8187"/>
    <lineage>
        <taxon>Eukaryota</taxon>
        <taxon>Metazoa</taxon>
        <taxon>Chordata</taxon>
        <taxon>Craniata</taxon>
        <taxon>Vertebrata</taxon>
        <taxon>Euteleostomi</taxon>
        <taxon>Actinopterygii</taxon>
        <taxon>Neopterygii</taxon>
        <taxon>Teleostei</taxon>
        <taxon>Neoteleostei</taxon>
        <taxon>Acanthomorphata</taxon>
        <taxon>Carangaria</taxon>
        <taxon>Carangaria incertae sedis</taxon>
        <taxon>Centropomidae</taxon>
        <taxon>Lates</taxon>
    </lineage>
</organism>
<dbReference type="PANTHER" id="PTHR15555:SF0">
    <property type="entry name" value="ZINC FINGER HIT DOMAIN-CONTAINING PROTEIN 2"/>
    <property type="match status" value="1"/>
</dbReference>
<dbReference type="Gene3D" id="3.30.60.190">
    <property type="match status" value="1"/>
</dbReference>
<dbReference type="SUPFAM" id="SSF144232">
    <property type="entry name" value="HIT/MYND zinc finger-like"/>
    <property type="match status" value="1"/>
</dbReference>